<dbReference type="STRING" id="323850.Shew_3821"/>
<dbReference type="eggNOG" id="COG1404">
    <property type="taxonomic scope" value="Bacteria"/>
</dbReference>
<evidence type="ECO:0000313" key="3">
    <source>
        <dbReference type="Proteomes" id="UP000001558"/>
    </source>
</evidence>
<evidence type="ECO:0000313" key="2">
    <source>
        <dbReference type="EMBL" id="ABO25687.1"/>
    </source>
</evidence>
<reference evidence="2 3" key="1">
    <citation type="submission" date="2007-03" db="EMBL/GenBank/DDBJ databases">
        <title>Complete sequence of Shewanella loihica PV-4.</title>
        <authorList>
            <consortium name="US DOE Joint Genome Institute"/>
            <person name="Copeland A."/>
            <person name="Lucas S."/>
            <person name="Lapidus A."/>
            <person name="Barry K."/>
            <person name="Detter J.C."/>
            <person name="Glavina del Rio T."/>
            <person name="Hammon N."/>
            <person name="Israni S."/>
            <person name="Dalin E."/>
            <person name="Tice H."/>
            <person name="Pitluck S."/>
            <person name="Chain P."/>
            <person name="Malfatti S."/>
            <person name="Shin M."/>
            <person name="Vergez L."/>
            <person name="Schmutz J."/>
            <person name="Larimer F."/>
            <person name="Land M."/>
            <person name="Hauser L."/>
            <person name="Kyrpides N."/>
            <person name="Mikhailova N."/>
            <person name="Romine M.F."/>
            <person name="Serres G."/>
            <person name="Fredrickson J."/>
            <person name="Tiedje J."/>
            <person name="Richardson P."/>
        </authorList>
    </citation>
    <scope>NUCLEOTIDE SEQUENCE [LARGE SCALE GENOMIC DNA]</scope>
    <source>
        <strain evidence="3">ATCC BAA-1088 / PV-4</strain>
    </source>
</reference>
<dbReference type="RefSeq" id="WP_011867615.1">
    <property type="nucleotide sequence ID" value="NC_009092.1"/>
</dbReference>
<dbReference type="InterPro" id="IPR036852">
    <property type="entry name" value="Peptidase_S8/S53_dom_sf"/>
</dbReference>
<dbReference type="Pfam" id="PF00082">
    <property type="entry name" value="Peptidase_S8"/>
    <property type="match status" value="1"/>
</dbReference>
<sequence>MMERKPILTFYEPKKDLQRNKLPNPVGSELHGPGIAAQANKIFPKIEELTKKFSENIHLSDTPDGMLPEKVLVLEIAGNIQNLANALSKVPGFEVLSEYIIDSDFQDEEYYLLNKDKIKPSGKNAYLTMSNQAGLASLHAMWRKFKESGYIEVGFTPLREAFLQLNDIRFWETKDRLANTYLLEDWQYRLEDAAQGFGQNVSFEIELWYRTSGDLRAKAEGYIRRVISACGGEILGGFVHDGISYHGLIGRLPIEQVQAVVETAGAALELMRCDEVMFFRPLGQCAMPVNNDSLEESVKFEPLVFEQQQPIVALLDGLPQANHEALRERIWVDDPDDFESLYQSRSEHMHGTSMASIIIHGDLSQRGELSLDRPLYVRPILAPEHQQLNGTRVEQIPSTYLPLDLVHRAVKRIKEGENGSGPVAPEIVIINLSVGDPYRLFDTQMSPWARMIDWLSFKYGVLFVVSAGNMSQSLLLEGVTEHDFRLLSPDEIEAHAINAIAKQKFERRMMSPAEAINVLTVKSSHADCFDGNLPPNQIDVFCSEGMFSPINPITLGKKNSVKPEVLMPGGRQTYINKTLLAKDDVVLAVSQTNRFGPGVKSALPSSSPGDVSSYGFTSGTSNAAALASRRLAFLYETLQEIKELGDASALSFAPDSVILKALFVHGAEHLEQTKEVITKHLKNKSNSRIFKSELNQYLGFGVVNENRIHGCQSNQATLIYTGVVRDGEAHEYELPLPPSLAANTANRRLIVTVAWMAPVNHGHQDYRGAQLWATPASKLINANDPDYYFHHLKNGTVFHEVRLGAKAASFTKGDKLAIQLHCNARAGFDGLEVPYALVVTLDTPGTDLPIYEEVKNELELTVSSKQSQNA</sequence>
<dbReference type="InterPro" id="IPR000209">
    <property type="entry name" value="Peptidase_S8/S53_dom"/>
</dbReference>
<name>A3QJN9_SHELP</name>
<proteinExistence type="predicted"/>
<dbReference type="GO" id="GO:0006508">
    <property type="term" value="P:proteolysis"/>
    <property type="evidence" value="ECO:0007669"/>
    <property type="project" value="InterPro"/>
</dbReference>
<dbReference type="InterPro" id="IPR034074">
    <property type="entry name" value="Y4bN_pept_dom"/>
</dbReference>
<accession>A3QJN9</accession>
<organism evidence="2 3">
    <name type="scientific">Shewanella loihica (strain ATCC BAA-1088 / PV-4)</name>
    <dbReference type="NCBI Taxonomy" id="323850"/>
    <lineage>
        <taxon>Bacteria</taxon>
        <taxon>Pseudomonadati</taxon>
        <taxon>Pseudomonadota</taxon>
        <taxon>Gammaproteobacteria</taxon>
        <taxon>Alteromonadales</taxon>
        <taxon>Shewanellaceae</taxon>
        <taxon>Shewanella</taxon>
    </lineage>
</organism>
<dbReference type="HOGENOM" id="CLU_016200_0_0_6"/>
<dbReference type="EMBL" id="CP000606">
    <property type="protein sequence ID" value="ABO25687.1"/>
    <property type="molecule type" value="Genomic_DNA"/>
</dbReference>
<dbReference type="AlphaFoldDB" id="A3QJN9"/>
<evidence type="ECO:0000259" key="1">
    <source>
        <dbReference type="Pfam" id="PF00082"/>
    </source>
</evidence>
<protein>
    <recommendedName>
        <fullName evidence="1">Peptidase S8/S53 domain-containing protein</fullName>
    </recommendedName>
</protein>
<dbReference type="SUPFAM" id="SSF52743">
    <property type="entry name" value="Subtilisin-like"/>
    <property type="match status" value="1"/>
</dbReference>
<keyword evidence="3" id="KW-1185">Reference proteome</keyword>
<dbReference type="KEGG" id="slo:Shew_3821"/>
<gene>
    <name evidence="2" type="ordered locus">Shew_3821</name>
</gene>
<dbReference type="CDD" id="cd04847">
    <property type="entry name" value="Peptidases_S8_Subtilisin_like_2"/>
    <property type="match status" value="1"/>
</dbReference>
<dbReference type="Gene3D" id="3.40.50.200">
    <property type="entry name" value="Peptidase S8/S53 domain"/>
    <property type="match status" value="1"/>
</dbReference>
<feature type="domain" description="Peptidase S8/S53" evidence="1">
    <location>
        <begin position="309"/>
        <end position="673"/>
    </location>
</feature>
<dbReference type="GO" id="GO:0004252">
    <property type="term" value="F:serine-type endopeptidase activity"/>
    <property type="evidence" value="ECO:0007669"/>
    <property type="project" value="InterPro"/>
</dbReference>
<dbReference type="Proteomes" id="UP000001558">
    <property type="component" value="Chromosome"/>
</dbReference>